<dbReference type="InterPro" id="IPR000668">
    <property type="entry name" value="Peptidase_C1A_C"/>
</dbReference>
<reference evidence="9" key="1">
    <citation type="submission" date="2021-12" db="EMBL/GenBank/DDBJ databases">
        <authorList>
            <person name="King R."/>
        </authorList>
    </citation>
    <scope>NUCLEOTIDE SEQUENCE</scope>
</reference>
<dbReference type="SUPFAM" id="SSF54001">
    <property type="entry name" value="Cysteine proteinases"/>
    <property type="match status" value="1"/>
</dbReference>
<sequence>MHLVAFGRNTSNCSIFGNMHRPVILSLASFFLLVLPFTKKGTSLPKNSKLNVLLRKLPKLEKNGKRVHYGSLSLEATRSLFESFADQYGKSYVSRAHKEKRFEIFRENLKQYDAKNAAEKGSAVYGIDKFSDWTYEEFKQKMARLNVKALKEGVSETYDDPSLENVRAPKNFDWREKGAVTPIKAQGSCGSCWAFSTVANLEGLYQIKYKTLETFSEQQLVDCDPKSDGCKGGFMEDAVNYIKDAGGLQLNATYPYVARDQTCRFDKNLAVLKVKKNVMLPPRKEKKMAAYLFKNGPISIALDSFGMWGYRGGIAHPSESGCSKDLKLADHGIAFVGYGVQVDKVQGKVKRTPFWIGKNSWGTQLCDKGYFYVYRGDNTCGVANLPSSAVLL</sequence>
<evidence type="ECO:0000313" key="10">
    <source>
        <dbReference type="Proteomes" id="UP001152759"/>
    </source>
</evidence>
<dbReference type="InterPro" id="IPR013128">
    <property type="entry name" value="Peptidase_C1A"/>
</dbReference>
<comment type="similarity">
    <text evidence="1">Belongs to the peptidase C1 family.</text>
</comment>
<keyword evidence="6" id="KW-1015">Disulfide bond</keyword>
<dbReference type="InterPro" id="IPR039417">
    <property type="entry name" value="Peptidase_C1A_papain-like"/>
</dbReference>
<dbReference type="EMBL" id="OU963865">
    <property type="protein sequence ID" value="CAH0771316.1"/>
    <property type="molecule type" value="Genomic_DNA"/>
</dbReference>
<dbReference type="GO" id="GO:0008234">
    <property type="term" value="F:cysteine-type peptidase activity"/>
    <property type="evidence" value="ECO:0007669"/>
    <property type="project" value="UniProtKB-KW"/>
</dbReference>
<dbReference type="InterPro" id="IPR038765">
    <property type="entry name" value="Papain-like_cys_pep_sf"/>
</dbReference>
<evidence type="ECO:0008006" key="11">
    <source>
        <dbReference type="Google" id="ProtNLM"/>
    </source>
</evidence>
<evidence type="ECO:0000256" key="1">
    <source>
        <dbReference type="ARBA" id="ARBA00008455"/>
    </source>
</evidence>
<evidence type="ECO:0000313" key="9">
    <source>
        <dbReference type="EMBL" id="CAH0771316.1"/>
    </source>
</evidence>
<dbReference type="InterPro" id="IPR013201">
    <property type="entry name" value="Prot_inhib_I29"/>
</dbReference>
<dbReference type="GO" id="GO:0006508">
    <property type="term" value="P:proteolysis"/>
    <property type="evidence" value="ECO:0007669"/>
    <property type="project" value="UniProtKB-KW"/>
</dbReference>
<evidence type="ECO:0000256" key="5">
    <source>
        <dbReference type="ARBA" id="ARBA00023145"/>
    </source>
</evidence>
<dbReference type="Pfam" id="PF00112">
    <property type="entry name" value="Peptidase_C1"/>
    <property type="match status" value="1"/>
</dbReference>
<accession>A0A9P0G566</accession>
<proteinExistence type="inferred from homology"/>
<keyword evidence="3" id="KW-0378">Hydrolase</keyword>
<feature type="domain" description="Cathepsin propeptide inhibitor" evidence="8">
    <location>
        <begin position="81"/>
        <end position="138"/>
    </location>
</feature>
<evidence type="ECO:0000259" key="7">
    <source>
        <dbReference type="SMART" id="SM00645"/>
    </source>
</evidence>
<evidence type="ECO:0000259" key="8">
    <source>
        <dbReference type="SMART" id="SM00848"/>
    </source>
</evidence>
<dbReference type="SMART" id="SM00645">
    <property type="entry name" value="Pept_C1"/>
    <property type="match status" value="1"/>
</dbReference>
<evidence type="ECO:0000256" key="4">
    <source>
        <dbReference type="ARBA" id="ARBA00022807"/>
    </source>
</evidence>
<name>A0A9P0G566_BEMTA</name>
<protein>
    <recommendedName>
        <fullName evidence="11">Cathepsin L</fullName>
    </recommendedName>
</protein>
<feature type="domain" description="Peptidase C1A papain C-terminal" evidence="7">
    <location>
        <begin position="168"/>
        <end position="390"/>
    </location>
</feature>
<organism evidence="9 10">
    <name type="scientific">Bemisia tabaci</name>
    <name type="common">Sweetpotato whitefly</name>
    <name type="synonym">Aleurodes tabaci</name>
    <dbReference type="NCBI Taxonomy" id="7038"/>
    <lineage>
        <taxon>Eukaryota</taxon>
        <taxon>Metazoa</taxon>
        <taxon>Ecdysozoa</taxon>
        <taxon>Arthropoda</taxon>
        <taxon>Hexapoda</taxon>
        <taxon>Insecta</taxon>
        <taxon>Pterygota</taxon>
        <taxon>Neoptera</taxon>
        <taxon>Paraneoptera</taxon>
        <taxon>Hemiptera</taxon>
        <taxon>Sternorrhyncha</taxon>
        <taxon>Aleyrodoidea</taxon>
        <taxon>Aleyrodidae</taxon>
        <taxon>Aleyrodinae</taxon>
        <taxon>Bemisia</taxon>
    </lineage>
</organism>
<dbReference type="PRINTS" id="PR00705">
    <property type="entry name" value="PAPAIN"/>
</dbReference>
<keyword evidence="5" id="KW-0865">Zymogen</keyword>
<dbReference type="CDD" id="cd02248">
    <property type="entry name" value="Peptidase_C1A"/>
    <property type="match status" value="1"/>
</dbReference>
<dbReference type="Pfam" id="PF08246">
    <property type="entry name" value="Inhibitor_I29"/>
    <property type="match status" value="1"/>
</dbReference>
<dbReference type="FunFam" id="3.90.70.10:FF:000103">
    <property type="entry name" value="Hypothetical LOC496748"/>
    <property type="match status" value="1"/>
</dbReference>
<dbReference type="PROSITE" id="PS00139">
    <property type="entry name" value="THIOL_PROTEASE_CYS"/>
    <property type="match status" value="1"/>
</dbReference>
<dbReference type="Gene3D" id="3.90.70.10">
    <property type="entry name" value="Cysteine proteinases"/>
    <property type="match status" value="1"/>
</dbReference>
<evidence type="ECO:0000256" key="2">
    <source>
        <dbReference type="ARBA" id="ARBA00022670"/>
    </source>
</evidence>
<evidence type="ECO:0000256" key="6">
    <source>
        <dbReference type="ARBA" id="ARBA00023157"/>
    </source>
</evidence>
<evidence type="ECO:0000256" key="3">
    <source>
        <dbReference type="ARBA" id="ARBA00022801"/>
    </source>
</evidence>
<dbReference type="Proteomes" id="UP001152759">
    <property type="component" value="Chromosome 4"/>
</dbReference>
<dbReference type="PANTHER" id="PTHR12411">
    <property type="entry name" value="CYSTEINE PROTEASE FAMILY C1-RELATED"/>
    <property type="match status" value="1"/>
</dbReference>
<keyword evidence="2" id="KW-0645">Protease</keyword>
<dbReference type="InterPro" id="IPR000169">
    <property type="entry name" value="Pept_cys_AS"/>
</dbReference>
<keyword evidence="4" id="KW-0788">Thiol protease</keyword>
<dbReference type="SMART" id="SM00848">
    <property type="entry name" value="Inhibitor_I29"/>
    <property type="match status" value="1"/>
</dbReference>
<keyword evidence="10" id="KW-1185">Reference proteome</keyword>
<gene>
    <name evidence="9" type="ORF">BEMITA_LOCUS8076</name>
</gene>
<dbReference type="AlphaFoldDB" id="A0A9P0G566"/>